<evidence type="ECO:0000313" key="3">
    <source>
        <dbReference type="Proteomes" id="UP000261758"/>
    </source>
</evidence>
<protein>
    <submittedName>
        <fullName evidence="2">Uncharacterized protein</fullName>
    </submittedName>
</protein>
<organism evidence="2 3">
    <name type="scientific">Ralstonia solanacearum</name>
    <name type="common">Pseudomonas solanacearum</name>
    <dbReference type="NCBI Taxonomy" id="305"/>
    <lineage>
        <taxon>Bacteria</taxon>
        <taxon>Pseudomonadati</taxon>
        <taxon>Pseudomonadota</taxon>
        <taxon>Betaproteobacteria</taxon>
        <taxon>Burkholderiales</taxon>
        <taxon>Burkholderiaceae</taxon>
        <taxon>Ralstonia</taxon>
        <taxon>Ralstonia solanacearum species complex</taxon>
    </lineage>
</organism>
<accession>A0AAD0SC30</accession>
<gene>
    <name evidence="2" type="ORF">CJO77_22510</name>
</gene>
<evidence type="ECO:0000256" key="1">
    <source>
        <dbReference type="SAM" id="MobiDB-lite"/>
    </source>
</evidence>
<dbReference type="EMBL" id="CP022760">
    <property type="protein sequence ID" value="AXV84282.1"/>
    <property type="molecule type" value="Genomic_DNA"/>
</dbReference>
<keyword evidence="2" id="KW-0614">Plasmid</keyword>
<reference evidence="2 3" key="1">
    <citation type="submission" date="2017-08" db="EMBL/GenBank/DDBJ databases">
        <title>Genome sequences of Ralstonia solanacearum Species Complex (RSSC) isolated from Potato bacterial wilts in Korea.</title>
        <authorList>
            <person name="Cho H."/>
            <person name="Song E.-S."/>
            <person name="Lee Y.K."/>
            <person name="Lee S."/>
            <person name="Lee S.-W."/>
            <person name="Jo A."/>
            <person name="Kim J.-G."/>
            <person name="Hwang I."/>
        </authorList>
    </citation>
    <scope>NUCLEOTIDE SEQUENCE [LARGE SCALE GENOMIC DNA]</scope>
    <source>
        <strain evidence="2 3">T98</strain>
        <plasmid evidence="2 3">unnamed</plasmid>
    </source>
</reference>
<name>A0AAD0SC30_RALSL</name>
<feature type="region of interest" description="Disordered" evidence="1">
    <location>
        <begin position="1"/>
        <end position="22"/>
    </location>
</feature>
<proteinExistence type="predicted"/>
<evidence type="ECO:0000313" key="2">
    <source>
        <dbReference type="EMBL" id="AXV84282.1"/>
    </source>
</evidence>
<dbReference type="AlphaFoldDB" id="A0AAD0SC30"/>
<dbReference type="Proteomes" id="UP000261758">
    <property type="component" value="Plasmid unnamed"/>
</dbReference>
<geneLocation type="plasmid" evidence="2 3">
    <name>unnamed</name>
</geneLocation>
<sequence length="104" mass="11253">MGSRDISFGGVHLKGEGRADSNGIYGVPSECLSVLLRSAIRTSTPHRLVTSLSTSRAGQAADNTPPRESWVARSCPVSVVGAIECMAYFFVRTCEKSVQYDSRR</sequence>